<dbReference type="InterPro" id="IPR003265">
    <property type="entry name" value="HhH-GPD_domain"/>
</dbReference>
<dbReference type="GO" id="GO:0051536">
    <property type="term" value="F:iron-sulfur cluster binding"/>
    <property type="evidence" value="ECO:0007669"/>
    <property type="project" value="UniProtKB-KW"/>
</dbReference>
<dbReference type="Pfam" id="PF00730">
    <property type="entry name" value="HhH-GPD"/>
    <property type="match status" value="1"/>
</dbReference>
<dbReference type="PANTHER" id="PTHR42944">
    <property type="entry name" value="ADENINE DNA GLYCOSYLASE"/>
    <property type="match status" value="1"/>
</dbReference>
<keyword evidence="6 12" id="KW-0378">Hydrolase</keyword>
<dbReference type="CDD" id="cd00056">
    <property type="entry name" value="ENDO3c"/>
    <property type="match status" value="1"/>
</dbReference>
<comment type="function">
    <text evidence="2">Adenine glycosylase active on G-A mispairs. MutY also corrects error-prone DNA synthesis past GO lesions which are due to the oxidatively damaged form of guanine: 7,8-dihydro-8-oxoguanine (8-oxo-dGTP).</text>
</comment>
<keyword evidence="13" id="KW-1185">Reference proteome</keyword>
<dbReference type="OrthoDB" id="9802365at2"/>
<dbReference type="RefSeq" id="WP_108788741.1">
    <property type="nucleotide sequence ID" value="NZ_ONZG01000007.1"/>
</dbReference>
<dbReference type="EC" id="3.2.2.-" evidence="12"/>
<keyword evidence="9" id="KW-0234">DNA repair</keyword>
<feature type="domain" description="HhH-GPD" evidence="11">
    <location>
        <begin position="56"/>
        <end position="193"/>
    </location>
</feature>
<dbReference type="SMART" id="SM00478">
    <property type="entry name" value="ENDO3c"/>
    <property type="match status" value="1"/>
</dbReference>
<dbReference type="GO" id="GO:0046872">
    <property type="term" value="F:metal ion binding"/>
    <property type="evidence" value="ECO:0007669"/>
    <property type="project" value="UniProtKB-KW"/>
</dbReference>
<evidence type="ECO:0000256" key="3">
    <source>
        <dbReference type="ARBA" id="ARBA00008343"/>
    </source>
</evidence>
<keyword evidence="10 12" id="KW-0326">Glycosidase</keyword>
<dbReference type="GO" id="GO:0035485">
    <property type="term" value="F:adenine/guanine mispair binding"/>
    <property type="evidence" value="ECO:0007669"/>
    <property type="project" value="TreeGrafter"/>
</dbReference>
<keyword evidence="5" id="KW-0227">DNA damage</keyword>
<dbReference type="InterPro" id="IPR023170">
    <property type="entry name" value="HhH_base_excis_C"/>
</dbReference>
<comment type="cofactor">
    <cofactor evidence="1">
        <name>[4Fe-4S] cluster</name>
        <dbReference type="ChEBI" id="CHEBI:49883"/>
    </cofactor>
</comment>
<dbReference type="InterPro" id="IPR011257">
    <property type="entry name" value="DNA_glycosylase"/>
</dbReference>
<evidence type="ECO:0000313" key="13">
    <source>
        <dbReference type="Proteomes" id="UP000244898"/>
    </source>
</evidence>
<evidence type="ECO:0000256" key="8">
    <source>
        <dbReference type="ARBA" id="ARBA00023014"/>
    </source>
</evidence>
<evidence type="ECO:0000256" key="6">
    <source>
        <dbReference type="ARBA" id="ARBA00022801"/>
    </source>
</evidence>
<accession>A0A2R8CAF9</accession>
<keyword evidence="8" id="KW-0411">Iron-sulfur</keyword>
<evidence type="ECO:0000256" key="10">
    <source>
        <dbReference type="ARBA" id="ARBA00023295"/>
    </source>
</evidence>
<name>A0A2R8CAF9_9RHOB</name>
<dbReference type="EMBL" id="ONZG01000007">
    <property type="protein sequence ID" value="SPJ29395.1"/>
    <property type="molecule type" value="Genomic_DNA"/>
</dbReference>
<evidence type="ECO:0000256" key="7">
    <source>
        <dbReference type="ARBA" id="ARBA00023004"/>
    </source>
</evidence>
<dbReference type="GO" id="GO:0000701">
    <property type="term" value="F:purine-specific mismatch base pair DNA N-glycosylase activity"/>
    <property type="evidence" value="ECO:0007669"/>
    <property type="project" value="TreeGrafter"/>
</dbReference>
<evidence type="ECO:0000256" key="9">
    <source>
        <dbReference type="ARBA" id="ARBA00023204"/>
    </source>
</evidence>
<comment type="similarity">
    <text evidence="3">Belongs to the Nth/MutY family.</text>
</comment>
<dbReference type="GO" id="GO:0032357">
    <property type="term" value="F:oxidized purine DNA binding"/>
    <property type="evidence" value="ECO:0007669"/>
    <property type="project" value="TreeGrafter"/>
</dbReference>
<dbReference type="InterPro" id="IPR044298">
    <property type="entry name" value="MIG/MutY"/>
</dbReference>
<keyword evidence="4" id="KW-0479">Metal-binding</keyword>
<dbReference type="GO" id="GO:0006284">
    <property type="term" value="P:base-excision repair"/>
    <property type="evidence" value="ECO:0007669"/>
    <property type="project" value="InterPro"/>
</dbReference>
<dbReference type="Gene3D" id="1.10.340.30">
    <property type="entry name" value="Hypothetical protein, domain 2"/>
    <property type="match status" value="1"/>
</dbReference>
<dbReference type="Gene3D" id="1.10.1670.10">
    <property type="entry name" value="Helix-hairpin-Helix base-excision DNA repair enzymes (C-terminal)"/>
    <property type="match status" value="1"/>
</dbReference>
<proteinExistence type="inferred from homology"/>
<evidence type="ECO:0000256" key="4">
    <source>
        <dbReference type="ARBA" id="ARBA00022723"/>
    </source>
</evidence>
<reference evidence="13" key="1">
    <citation type="submission" date="2018-03" db="EMBL/GenBank/DDBJ databases">
        <authorList>
            <person name="Rodrigo-Torres L."/>
            <person name="Arahal R. D."/>
            <person name="Lucena T."/>
        </authorList>
    </citation>
    <scope>NUCLEOTIDE SEQUENCE [LARGE SCALE GENOMIC DNA]</scope>
    <source>
        <strain evidence="13">CECT 7615</strain>
    </source>
</reference>
<keyword evidence="7" id="KW-0408">Iron</keyword>
<evidence type="ECO:0000313" key="12">
    <source>
        <dbReference type="EMBL" id="SPJ29395.1"/>
    </source>
</evidence>
<evidence type="ECO:0000256" key="1">
    <source>
        <dbReference type="ARBA" id="ARBA00001966"/>
    </source>
</evidence>
<organism evidence="12 13">
    <name type="scientific">Falsiruegeria mediterranea M17</name>
    <dbReference type="NCBI Taxonomy" id="1200281"/>
    <lineage>
        <taxon>Bacteria</taxon>
        <taxon>Pseudomonadati</taxon>
        <taxon>Pseudomonadota</taxon>
        <taxon>Alphaproteobacteria</taxon>
        <taxon>Rhodobacterales</taxon>
        <taxon>Roseobacteraceae</taxon>
        <taxon>Falsiruegeria</taxon>
    </lineage>
</organism>
<evidence type="ECO:0000259" key="11">
    <source>
        <dbReference type="SMART" id="SM00478"/>
    </source>
</evidence>
<dbReference type="Proteomes" id="UP000244898">
    <property type="component" value="Unassembled WGS sequence"/>
</dbReference>
<gene>
    <name evidence="12" type="primary">mutY_2</name>
    <name evidence="12" type="ORF">TRM7615_02913</name>
</gene>
<evidence type="ECO:0000256" key="5">
    <source>
        <dbReference type="ARBA" id="ARBA00022763"/>
    </source>
</evidence>
<dbReference type="AlphaFoldDB" id="A0A2R8CAF9"/>
<evidence type="ECO:0000256" key="2">
    <source>
        <dbReference type="ARBA" id="ARBA00002933"/>
    </source>
</evidence>
<sequence length="238" mass="27081">MAKKSGNRRDQLTTGQKRKISRLRKDLVRWYQVHGRDLPWRRDAAKEYEKICVEVLLQRTRAEVVATIYTSFFQRYPTWNSLAGSEISELEEVLRPLGLWRRRAQSIKSLATYAAEHDGVFPSVESELRGVPAVGQYVGNAILMFQHGQARPLVDVNMARVLERFVRPRRLADIRHDPWLQAAGQWLVQAGDPCEVNWAVLDFAALVCRARQPTCLECPVKARCKQGAGVISGRVGET</sequence>
<protein>
    <submittedName>
        <fullName evidence="12">Adenine DNA glycosylase</fullName>
        <ecNumber evidence="12">3.2.2.-</ecNumber>
    </submittedName>
</protein>
<dbReference type="PANTHER" id="PTHR42944:SF1">
    <property type="entry name" value="ADENINE DNA GLYCOSYLASE"/>
    <property type="match status" value="1"/>
</dbReference>
<dbReference type="GO" id="GO:0006298">
    <property type="term" value="P:mismatch repair"/>
    <property type="evidence" value="ECO:0007669"/>
    <property type="project" value="TreeGrafter"/>
</dbReference>
<dbReference type="SUPFAM" id="SSF48150">
    <property type="entry name" value="DNA-glycosylase"/>
    <property type="match status" value="1"/>
</dbReference>
<dbReference type="GO" id="GO:0034039">
    <property type="term" value="F:8-oxo-7,8-dihydroguanine DNA N-glycosylase activity"/>
    <property type="evidence" value="ECO:0007669"/>
    <property type="project" value="TreeGrafter"/>
</dbReference>